<dbReference type="Proteomes" id="UP000765507">
    <property type="component" value="Unassembled WGS sequence"/>
</dbReference>
<reference evidence="1 2" key="1">
    <citation type="journal article" date="2020" name="G3 (Bethesda)">
        <title>Draft Genome of the Common Snapping Turtle, Chelydra serpentina, a Model for Phenotypic Plasticity in Reptiles.</title>
        <authorList>
            <person name="Das D."/>
            <person name="Singh S.K."/>
            <person name="Bierstedt J."/>
            <person name="Erickson A."/>
            <person name="Galli G.L.J."/>
            <person name="Crossley D.A. 2nd"/>
            <person name="Rhen T."/>
        </authorList>
    </citation>
    <scope>NUCLEOTIDE SEQUENCE [LARGE SCALE GENOMIC DNA]</scope>
    <source>
        <strain evidence="1">KW</strain>
    </source>
</reference>
<comment type="caution">
    <text evidence="1">The sequence shown here is derived from an EMBL/GenBank/DDBJ whole genome shotgun (WGS) entry which is preliminary data.</text>
</comment>
<sequence length="69" mass="7417">MGPDGEIVCLSLLGSVQDADVPAQFSFIPDKGDCGLALETGTSLHINPHETSALSQEMNDKVRSMTMFY</sequence>
<name>A0A8T1TDZ6_CHESE</name>
<protein>
    <submittedName>
        <fullName evidence="1">Uncharacterized protein</fullName>
    </submittedName>
</protein>
<dbReference type="OrthoDB" id="6162046at2759"/>
<organism evidence="1 2">
    <name type="scientific">Chelydra serpentina</name>
    <name type="common">Snapping turtle</name>
    <name type="synonym">Testudo serpentina</name>
    <dbReference type="NCBI Taxonomy" id="8475"/>
    <lineage>
        <taxon>Eukaryota</taxon>
        <taxon>Metazoa</taxon>
        <taxon>Chordata</taxon>
        <taxon>Craniata</taxon>
        <taxon>Vertebrata</taxon>
        <taxon>Euteleostomi</taxon>
        <taxon>Archelosauria</taxon>
        <taxon>Testudinata</taxon>
        <taxon>Testudines</taxon>
        <taxon>Cryptodira</taxon>
        <taxon>Durocryptodira</taxon>
        <taxon>Americhelydia</taxon>
        <taxon>Chelydroidea</taxon>
        <taxon>Chelydridae</taxon>
        <taxon>Chelydra</taxon>
    </lineage>
</organism>
<evidence type="ECO:0000313" key="2">
    <source>
        <dbReference type="Proteomes" id="UP000765507"/>
    </source>
</evidence>
<feature type="non-terminal residue" evidence="1">
    <location>
        <position position="69"/>
    </location>
</feature>
<dbReference type="EMBL" id="JAHGAV010000014">
    <property type="protein sequence ID" value="KAG6939015.1"/>
    <property type="molecule type" value="Genomic_DNA"/>
</dbReference>
<proteinExistence type="predicted"/>
<dbReference type="AlphaFoldDB" id="A0A8T1TDZ6"/>
<evidence type="ECO:0000313" key="1">
    <source>
        <dbReference type="EMBL" id="KAG6939015.1"/>
    </source>
</evidence>
<accession>A0A8T1TDZ6</accession>
<keyword evidence="2" id="KW-1185">Reference proteome</keyword>
<gene>
    <name evidence="1" type="ORF">G0U57_003805</name>
</gene>